<feature type="compositionally biased region" description="Polar residues" evidence="1">
    <location>
        <begin position="1"/>
        <end position="14"/>
    </location>
</feature>
<accession>A0ABQ5N020</accession>
<comment type="caution">
    <text evidence="2">The sequence shown here is derived from an EMBL/GenBank/DDBJ whole genome shotgun (WGS) entry which is preliminary data.</text>
</comment>
<name>A0ABQ5N020_9MICC</name>
<feature type="region of interest" description="Disordered" evidence="1">
    <location>
        <begin position="1"/>
        <end position="72"/>
    </location>
</feature>
<gene>
    <name evidence="2" type="ORF">AHIS1636_40270</name>
</gene>
<evidence type="ECO:0000256" key="1">
    <source>
        <dbReference type="SAM" id="MobiDB-lite"/>
    </source>
</evidence>
<dbReference type="Proteomes" id="UP001209654">
    <property type="component" value="Unassembled WGS sequence"/>
</dbReference>
<feature type="compositionally biased region" description="Polar residues" evidence="1">
    <location>
        <begin position="44"/>
        <end position="58"/>
    </location>
</feature>
<keyword evidence="3" id="KW-1185">Reference proteome</keyword>
<dbReference type="EMBL" id="BRVS01000044">
    <property type="protein sequence ID" value="GLB69581.1"/>
    <property type="molecule type" value="Genomic_DNA"/>
</dbReference>
<sequence length="72" mass="7760">MTAAATNAANQVHGNGNVKRRDSPAMILSIQEQRVRPAYPRAPTSDQPSPEIRVSSSRLPGAEEFAMDLAAR</sequence>
<evidence type="ECO:0000313" key="2">
    <source>
        <dbReference type="EMBL" id="GLB69581.1"/>
    </source>
</evidence>
<protein>
    <submittedName>
        <fullName evidence="2">Uncharacterized protein</fullName>
    </submittedName>
</protein>
<reference evidence="2 3" key="1">
    <citation type="journal article" date="2023" name="Int. J. Syst. Evol. Microbiol.">
        <title>Arthrobacter mangrovi sp. nov., an actinobacterium isolated from the rhizosphere of a mangrove.</title>
        <authorList>
            <person name="Hamada M."/>
            <person name="Saitou S."/>
            <person name="Enomoto N."/>
            <person name="Nanri K."/>
            <person name="Hidaka K."/>
            <person name="Miura T."/>
            <person name="Tamura T."/>
        </authorList>
    </citation>
    <scope>NUCLEOTIDE SEQUENCE [LARGE SCALE GENOMIC DNA]</scope>
    <source>
        <strain evidence="2 3">NBRC 112813</strain>
    </source>
</reference>
<evidence type="ECO:0000313" key="3">
    <source>
        <dbReference type="Proteomes" id="UP001209654"/>
    </source>
</evidence>
<proteinExistence type="predicted"/>
<organism evidence="2 3">
    <name type="scientific">Arthrobacter mangrovi</name>
    <dbReference type="NCBI Taxonomy" id="2966350"/>
    <lineage>
        <taxon>Bacteria</taxon>
        <taxon>Bacillati</taxon>
        <taxon>Actinomycetota</taxon>
        <taxon>Actinomycetes</taxon>
        <taxon>Micrococcales</taxon>
        <taxon>Micrococcaceae</taxon>
        <taxon>Arthrobacter</taxon>
    </lineage>
</organism>